<keyword evidence="1" id="KW-0472">Membrane</keyword>
<feature type="transmembrane region" description="Helical" evidence="1">
    <location>
        <begin position="165"/>
        <end position="188"/>
    </location>
</feature>
<evidence type="ECO:0000256" key="1">
    <source>
        <dbReference type="SAM" id="Phobius"/>
    </source>
</evidence>
<sequence length="208" mass="23402">MNAIYDKGLFQVVVFIWRQLTLPQPFMDVRVFRKTPVLHGLLLLFSLGVYMGTAAMQTSFTTGVLGYDNYTNAVLYAWMIAGIAIRGLMGVIGFKRGWHLEYFIFGGYLCFMAYSVSMYFLMAPVIDIEYLYVISMVKGLGMTVLFIGIWYYAMSTLPMDEMLSAVSVLMVVRTFVGAALFAAVYSWAQYQLTWQSAANLATGMDAVQ</sequence>
<keyword evidence="3" id="KW-1185">Reference proteome</keyword>
<dbReference type="InterPro" id="IPR036259">
    <property type="entry name" value="MFS_trans_sf"/>
</dbReference>
<gene>
    <name evidence="2" type="ORF">WJU16_05960</name>
</gene>
<keyword evidence="1" id="KW-1133">Transmembrane helix</keyword>
<dbReference type="SUPFAM" id="SSF103473">
    <property type="entry name" value="MFS general substrate transporter"/>
    <property type="match status" value="1"/>
</dbReference>
<organism evidence="2 3">
    <name type="scientific">Chitinophaga pollutisoli</name>
    <dbReference type="NCBI Taxonomy" id="3133966"/>
    <lineage>
        <taxon>Bacteria</taxon>
        <taxon>Pseudomonadati</taxon>
        <taxon>Bacteroidota</taxon>
        <taxon>Chitinophagia</taxon>
        <taxon>Chitinophagales</taxon>
        <taxon>Chitinophagaceae</taxon>
        <taxon>Chitinophaga</taxon>
    </lineage>
</organism>
<name>A0ABZ2YSY6_9BACT</name>
<dbReference type="RefSeq" id="WP_341837412.1">
    <property type="nucleotide sequence ID" value="NZ_CP149822.1"/>
</dbReference>
<evidence type="ECO:0000313" key="3">
    <source>
        <dbReference type="Proteomes" id="UP001485459"/>
    </source>
</evidence>
<feature type="transmembrane region" description="Helical" evidence="1">
    <location>
        <begin position="75"/>
        <end position="95"/>
    </location>
</feature>
<accession>A0ABZ2YSY6</accession>
<dbReference type="EMBL" id="CP149822">
    <property type="protein sequence ID" value="WZN42578.1"/>
    <property type="molecule type" value="Genomic_DNA"/>
</dbReference>
<feature type="transmembrane region" description="Helical" evidence="1">
    <location>
        <begin position="37"/>
        <end position="55"/>
    </location>
</feature>
<evidence type="ECO:0000313" key="2">
    <source>
        <dbReference type="EMBL" id="WZN42578.1"/>
    </source>
</evidence>
<feature type="transmembrane region" description="Helical" evidence="1">
    <location>
        <begin position="130"/>
        <end position="153"/>
    </location>
</feature>
<reference evidence="3" key="1">
    <citation type="submission" date="2024-03" db="EMBL/GenBank/DDBJ databases">
        <title>Chitinophaga horti sp. nov., isolated from garden soil.</title>
        <authorList>
            <person name="Lee D.S."/>
            <person name="Han D.M."/>
            <person name="Baek J.H."/>
            <person name="Choi D.G."/>
            <person name="Jeon J.H."/>
            <person name="Jeon C.O."/>
        </authorList>
    </citation>
    <scope>NUCLEOTIDE SEQUENCE [LARGE SCALE GENOMIC DNA]</scope>
    <source>
        <strain evidence="3">GPA1</strain>
    </source>
</reference>
<keyword evidence="1" id="KW-0812">Transmembrane</keyword>
<feature type="transmembrane region" description="Helical" evidence="1">
    <location>
        <begin position="102"/>
        <end position="124"/>
    </location>
</feature>
<dbReference type="Proteomes" id="UP001485459">
    <property type="component" value="Chromosome"/>
</dbReference>
<proteinExistence type="predicted"/>
<protein>
    <submittedName>
        <fullName evidence="2">Uncharacterized protein</fullName>
    </submittedName>
</protein>